<evidence type="ECO:0000313" key="3">
    <source>
        <dbReference type="Proteomes" id="UP000566819"/>
    </source>
</evidence>
<name>A0A8H4RUJ5_9HELO</name>
<accession>A0A8H4RUJ5</accession>
<feature type="region of interest" description="Disordered" evidence="1">
    <location>
        <begin position="1"/>
        <end position="24"/>
    </location>
</feature>
<comment type="caution">
    <text evidence="2">The sequence shown here is derived from an EMBL/GenBank/DDBJ whole genome shotgun (WGS) entry which is preliminary data.</text>
</comment>
<evidence type="ECO:0000313" key="2">
    <source>
        <dbReference type="EMBL" id="KAF4634762.1"/>
    </source>
</evidence>
<dbReference type="Proteomes" id="UP000566819">
    <property type="component" value="Unassembled WGS sequence"/>
</dbReference>
<dbReference type="OrthoDB" id="3431997at2759"/>
<proteinExistence type="predicted"/>
<reference evidence="2 3" key="1">
    <citation type="submission" date="2020-03" db="EMBL/GenBank/DDBJ databases">
        <title>Draft Genome Sequence of Cudoniella acicularis.</title>
        <authorList>
            <person name="Buettner E."/>
            <person name="Kellner H."/>
        </authorList>
    </citation>
    <scope>NUCLEOTIDE SEQUENCE [LARGE SCALE GENOMIC DNA]</scope>
    <source>
        <strain evidence="2 3">DSM 108380</strain>
    </source>
</reference>
<keyword evidence="3" id="KW-1185">Reference proteome</keyword>
<dbReference type="EMBL" id="JAAMPI010000161">
    <property type="protein sequence ID" value="KAF4634762.1"/>
    <property type="molecule type" value="Genomic_DNA"/>
</dbReference>
<sequence length="310" mass="34053">MNGARRNTASITPISEDSLKTSSESPAFTCHIPIWTPGKPVLTMYSGDSTEGAILGTADLSYFSCGVFITIGDPSSNQRVDIDMKPSSVWTFNGFEISLEMPTGQRLFSWKRTKNEVEVRGLKKWDGQHLKLVDMETGEVVAKFTHHTYGWSKRGVFEIEGIEGVGRKKWDEIVVLTGMAVLELQHLQDVHSGETSNAESPHLRWQAGSTRVEAMSPKVRPLFLPLIPPLTPYQYLSATSRAAPRPEYGFVSSGLTMTASGHAFAGSPLPAEHDWGGWEQSGVAGVKSIHHSPFTIHHSPRALTPHKTTT</sequence>
<gene>
    <name evidence="2" type="ORF">G7Y89_g3339</name>
</gene>
<evidence type="ECO:0000256" key="1">
    <source>
        <dbReference type="SAM" id="MobiDB-lite"/>
    </source>
</evidence>
<organism evidence="2 3">
    <name type="scientific">Cudoniella acicularis</name>
    <dbReference type="NCBI Taxonomy" id="354080"/>
    <lineage>
        <taxon>Eukaryota</taxon>
        <taxon>Fungi</taxon>
        <taxon>Dikarya</taxon>
        <taxon>Ascomycota</taxon>
        <taxon>Pezizomycotina</taxon>
        <taxon>Leotiomycetes</taxon>
        <taxon>Helotiales</taxon>
        <taxon>Tricladiaceae</taxon>
        <taxon>Cudoniella</taxon>
    </lineage>
</organism>
<dbReference type="AlphaFoldDB" id="A0A8H4RUJ5"/>
<protein>
    <submittedName>
        <fullName evidence="2">Uncharacterized protein</fullName>
    </submittedName>
</protein>